<keyword evidence="5" id="KW-1185">Reference proteome</keyword>
<proteinExistence type="inferred from homology"/>
<name>A0A5D4XJW4_9GAMM</name>
<dbReference type="InterPro" id="IPR050407">
    <property type="entry name" value="Geranylgeranyl_reductase"/>
</dbReference>
<evidence type="ECO:0000256" key="2">
    <source>
        <dbReference type="ARBA" id="ARBA00040363"/>
    </source>
</evidence>
<dbReference type="GO" id="GO:0071949">
    <property type="term" value="F:FAD binding"/>
    <property type="evidence" value="ECO:0007669"/>
    <property type="project" value="InterPro"/>
</dbReference>
<evidence type="ECO:0000313" key="5">
    <source>
        <dbReference type="Proteomes" id="UP000324973"/>
    </source>
</evidence>
<dbReference type="PRINTS" id="PR00420">
    <property type="entry name" value="RNGMNOXGNASE"/>
</dbReference>
<dbReference type="PANTHER" id="PTHR42685:SF18">
    <property type="entry name" value="DIGERANYLGERANYLGLYCEROPHOSPHOLIPID REDUCTASE"/>
    <property type="match status" value="1"/>
</dbReference>
<dbReference type="RefSeq" id="WP_149101369.1">
    <property type="nucleotide sequence ID" value="NZ_VTFT01000001.1"/>
</dbReference>
<sequence>MQWDLVVVGASFAGAACALAARRGGMRVCVLERKRDPGIRLHTTGIIVREAAEGTALAGIPPDLVRRIDGVRLYAPSLRSMALQRHGYYFLATDTPGVMRWLAAELEGAGVELRLMQSFTDAQRTAGGWHVDGLGDCRWLVGADGAKSRVAMRAGLGRVRDFLYGVEHEFDGASLREPGRLHCFIDRGLAPGYIGWAAQNPRGVQLGLAFRHRHDRAGVPDIEGLRRRVGERLGLDPAVSPSATRAGLIPCGGPVRPLAAPGVILTGDAAGIVSPVTAGGIHSAWRHGEAVGAAIALHLRSGGPDPAIAAERAAPRFRGKRLLRKAFDRLQRDWPFDALIGTPPLRWAAERIYFHARGHGSRPRGAA</sequence>
<dbReference type="InterPro" id="IPR002938">
    <property type="entry name" value="FAD-bd"/>
</dbReference>
<evidence type="ECO:0000313" key="4">
    <source>
        <dbReference type="EMBL" id="TYT24819.1"/>
    </source>
</evidence>
<accession>A0A5D4XJW4</accession>
<dbReference type="OrthoDB" id="417034at2"/>
<gene>
    <name evidence="4" type="ORF">FZO89_00155</name>
</gene>
<dbReference type="EMBL" id="VTFT01000001">
    <property type="protein sequence ID" value="TYT24819.1"/>
    <property type="molecule type" value="Genomic_DNA"/>
</dbReference>
<evidence type="ECO:0000256" key="1">
    <source>
        <dbReference type="ARBA" id="ARBA00038079"/>
    </source>
</evidence>
<dbReference type="Pfam" id="PF13450">
    <property type="entry name" value="NAD_binding_8"/>
    <property type="match status" value="1"/>
</dbReference>
<reference evidence="4 5" key="1">
    <citation type="submission" date="2019-08" db="EMBL/GenBank/DDBJ databases">
        <title>Luteimonas viscosus sp. nov., isolated from soil of a sunflower field.</title>
        <authorList>
            <person name="Jianli Z."/>
            <person name="Ying Z."/>
        </authorList>
    </citation>
    <scope>NUCLEOTIDE SEQUENCE [LARGE SCALE GENOMIC DNA]</scope>
    <source>
        <strain evidence="4 5">XBU10</strain>
    </source>
</reference>
<dbReference type="Proteomes" id="UP000324973">
    <property type="component" value="Unassembled WGS sequence"/>
</dbReference>
<evidence type="ECO:0000259" key="3">
    <source>
        <dbReference type="Pfam" id="PF01494"/>
    </source>
</evidence>
<comment type="similarity">
    <text evidence="1">Belongs to the CbrA family.</text>
</comment>
<dbReference type="Pfam" id="PF01494">
    <property type="entry name" value="FAD_binding_3"/>
    <property type="match status" value="1"/>
</dbReference>
<protein>
    <recommendedName>
        <fullName evidence="2">Protein CbrA</fullName>
    </recommendedName>
</protein>
<dbReference type="AlphaFoldDB" id="A0A5D4XJW4"/>
<dbReference type="InterPro" id="IPR036188">
    <property type="entry name" value="FAD/NAD-bd_sf"/>
</dbReference>
<organism evidence="4 5">
    <name type="scientific">Luteimonas viscosa</name>
    <dbReference type="NCBI Taxonomy" id="1132694"/>
    <lineage>
        <taxon>Bacteria</taxon>
        <taxon>Pseudomonadati</taxon>
        <taxon>Pseudomonadota</taxon>
        <taxon>Gammaproteobacteria</taxon>
        <taxon>Lysobacterales</taxon>
        <taxon>Lysobacteraceae</taxon>
        <taxon>Luteimonas</taxon>
    </lineage>
</organism>
<dbReference type="Gene3D" id="3.50.50.60">
    <property type="entry name" value="FAD/NAD(P)-binding domain"/>
    <property type="match status" value="1"/>
</dbReference>
<comment type="caution">
    <text evidence="4">The sequence shown here is derived from an EMBL/GenBank/DDBJ whole genome shotgun (WGS) entry which is preliminary data.</text>
</comment>
<feature type="domain" description="FAD-binding" evidence="3">
    <location>
        <begin position="136"/>
        <end position="303"/>
    </location>
</feature>
<dbReference type="PANTHER" id="PTHR42685">
    <property type="entry name" value="GERANYLGERANYL DIPHOSPHATE REDUCTASE"/>
    <property type="match status" value="1"/>
</dbReference>
<dbReference type="SUPFAM" id="SSF51905">
    <property type="entry name" value="FAD/NAD(P)-binding domain"/>
    <property type="match status" value="1"/>
</dbReference>